<dbReference type="Proteomes" id="UP000740926">
    <property type="component" value="Unassembled WGS sequence"/>
</dbReference>
<organism evidence="3 4">
    <name type="scientific">Rhizopus delemar</name>
    <dbReference type="NCBI Taxonomy" id="936053"/>
    <lineage>
        <taxon>Eukaryota</taxon>
        <taxon>Fungi</taxon>
        <taxon>Fungi incertae sedis</taxon>
        <taxon>Mucoromycota</taxon>
        <taxon>Mucoromycotina</taxon>
        <taxon>Mucoromycetes</taxon>
        <taxon>Mucorales</taxon>
        <taxon>Mucorineae</taxon>
        <taxon>Rhizopodaceae</taxon>
        <taxon>Rhizopus</taxon>
    </lineage>
</organism>
<evidence type="ECO:0000256" key="1">
    <source>
        <dbReference type="SAM" id="MobiDB-lite"/>
    </source>
</evidence>
<sequence>MLEPEVRNSVGNLQTRFEWFMKWKDSDLDFTKNCIFIDEAGFHINMRNNWARLKSGSSAIKRTATEISTEDPEVDDDPADNKPAPKVTTTVHFIKFMKELLNLMDLDETFNGSCIVMDNASIHKSKPMLRKIESKGYKAMYIPPYSPELNPIEQF</sequence>
<evidence type="ECO:0000259" key="2">
    <source>
        <dbReference type="Pfam" id="PF13358"/>
    </source>
</evidence>
<evidence type="ECO:0000313" key="4">
    <source>
        <dbReference type="Proteomes" id="UP000740926"/>
    </source>
</evidence>
<gene>
    <name evidence="3" type="ORF">G6F50_004483</name>
</gene>
<reference evidence="3 4" key="1">
    <citation type="journal article" date="2020" name="Microb. Genom.">
        <title>Genetic diversity of clinical and environmental Mucorales isolates obtained from an investigation of mucormycosis cases among solid organ transplant recipients.</title>
        <authorList>
            <person name="Nguyen M.H."/>
            <person name="Kaul D."/>
            <person name="Muto C."/>
            <person name="Cheng S.J."/>
            <person name="Richter R.A."/>
            <person name="Bruno V.M."/>
            <person name="Liu G."/>
            <person name="Beyhan S."/>
            <person name="Sundermann A.J."/>
            <person name="Mounaud S."/>
            <person name="Pasculle A.W."/>
            <person name="Nierman W.C."/>
            <person name="Driscoll E."/>
            <person name="Cumbie R."/>
            <person name="Clancy C.J."/>
            <person name="Dupont C.L."/>
        </authorList>
    </citation>
    <scope>NUCLEOTIDE SEQUENCE [LARGE SCALE GENOMIC DNA]</scope>
    <source>
        <strain evidence="3 4">GL24</strain>
    </source>
</reference>
<accession>A0A9P6Z695</accession>
<dbReference type="PANTHER" id="PTHR46564:SF1">
    <property type="entry name" value="TRANSPOSASE"/>
    <property type="match status" value="1"/>
</dbReference>
<dbReference type="InterPro" id="IPR038717">
    <property type="entry name" value="Tc1-like_DDE_dom"/>
</dbReference>
<comment type="caution">
    <text evidence="3">The sequence shown here is derived from an EMBL/GenBank/DDBJ whole genome shotgun (WGS) entry which is preliminary data.</text>
</comment>
<protein>
    <recommendedName>
        <fullName evidence="2">Tc1-like transposase DDE domain-containing protein</fullName>
    </recommendedName>
</protein>
<keyword evidence="4" id="KW-1185">Reference proteome</keyword>
<dbReference type="Pfam" id="PF13358">
    <property type="entry name" value="DDE_3"/>
    <property type="match status" value="1"/>
</dbReference>
<feature type="compositionally biased region" description="Acidic residues" evidence="1">
    <location>
        <begin position="68"/>
        <end position="78"/>
    </location>
</feature>
<feature type="region of interest" description="Disordered" evidence="1">
    <location>
        <begin position="63"/>
        <end position="83"/>
    </location>
</feature>
<evidence type="ECO:0000313" key="3">
    <source>
        <dbReference type="EMBL" id="KAG1571587.1"/>
    </source>
</evidence>
<dbReference type="AlphaFoldDB" id="A0A9P6Z695"/>
<dbReference type="GO" id="GO:0003676">
    <property type="term" value="F:nucleic acid binding"/>
    <property type="evidence" value="ECO:0007669"/>
    <property type="project" value="InterPro"/>
</dbReference>
<name>A0A9P6Z695_9FUNG</name>
<feature type="domain" description="Tc1-like transposase DDE" evidence="2">
    <location>
        <begin position="88"/>
        <end position="154"/>
    </location>
</feature>
<dbReference type="InterPro" id="IPR036397">
    <property type="entry name" value="RNaseH_sf"/>
</dbReference>
<dbReference type="Gene3D" id="3.30.420.10">
    <property type="entry name" value="Ribonuclease H-like superfamily/Ribonuclease H"/>
    <property type="match status" value="1"/>
</dbReference>
<proteinExistence type="predicted"/>
<dbReference type="PANTHER" id="PTHR46564">
    <property type="entry name" value="TRANSPOSASE"/>
    <property type="match status" value="1"/>
</dbReference>
<dbReference type="EMBL" id="JAANIU010000540">
    <property type="protein sequence ID" value="KAG1571587.1"/>
    <property type="molecule type" value="Genomic_DNA"/>
</dbReference>